<dbReference type="eggNOG" id="COG2816">
    <property type="taxonomic scope" value="Bacteria"/>
</dbReference>
<dbReference type="InterPro" id="IPR050241">
    <property type="entry name" value="NAD-cap_RNA_hydrolase_NudC"/>
</dbReference>
<comment type="catalytic activity">
    <reaction evidence="9">
        <text>a 5'-end NAD(+)-phospho-ribonucleoside in mRNA + H2O = a 5'-end phospho-adenosine-phospho-ribonucleoside in mRNA + beta-nicotinamide D-ribonucleotide + 2 H(+)</text>
        <dbReference type="Rhea" id="RHEA:60876"/>
        <dbReference type="Rhea" id="RHEA-COMP:15698"/>
        <dbReference type="Rhea" id="RHEA-COMP:15719"/>
        <dbReference type="ChEBI" id="CHEBI:14649"/>
        <dbReference type="ChEBI" id="CHEBI:15377"/>
        <dbReference type="ChEBI" id="CHEBI:15378"/>
        <dbReference type="ChEBI" id="CHEBI:144029"/>
        <dbReference type="ChEBI" id="CHEBI:144051"/>
    </reaction>
    <physiologicalReaction direction="left-to-right" evidence="9">
        <dbReference type="Rhea" id="RHEA:60877"/>
    </physiologicalReaction>
</comment>
<dbReference type="NCBIfam" id="NF001299">
    <property type="entry name" value="PRK00241.1"/>
    <property type="match status" value="1"/>
</dbReference>
<comment type="cofactor">
    <cofactor evidence="1">
        <name>Mg(2+)</name>
        <dbReference type="ChEBI" id="CHEBI:18420"/>
    </cofactor>
</comment>
<dbReference type="CDD" id="cd03429">
    <property type="entry name" value="NUDIX_NADH_pyrophosphatase_Nudt13"/>
    <property type="match status" value="1"/>
</dbReference>
<evidence type="ECO:0000256" key="1">
    <source>
        <dbReference type="ARBA" id="ARBA00001946"/>
    </source>
</evidence>
<evidence type="ECO:0000259" key="10">
    <source>
        <dbReference type="PROSITE" id="PS51462"/>
    </source>
</evidence>
<dbReference type="PROSITE" id="PS00893">
    <property type="entry name" value="NUDIX_BOX"/>
    <property type="match status" value="1"/>
</dbReference>
<dbReference type="PANTHER" id="PTHR42904">
    <property type="entry name" value="NUDIX HYDROLASE, NUDC SUBFAMILY"/>
    <property type="match status" value="1"/>
</dbReference>
<comment type="cofactor">
    <cofactor evidence="2">
        <name>Zn(2+)</name>
        <dbReference type="ChEBI" id="CHEBI:29105"/>
    </cofactor>
</comment>
<dbReference type="PANTHER" id="PTHR42904:SF6">
    <property type="entry name" value="NAD-CAPPED RNA HYDROLASE NUDT12"/>
    <property type="match status" value="1"/>
</dbReference>
<evidence type="ECO:0000256" key="9">
    <source>
        <dbReference type="ARBA" id="ARBA00023679"/>
    </source>
</evidence>
<dbReference type="InterPro" id="IPR000086">
    <property type="entry name" value="NUDIX_hydrolase_dom"/>
</dbReference>
<dbReference type="Pfam" id="PF09297">
    <property type="entry name" value="Zn_ribbon_NUD"/>
    <property type="match status" value="1"/>
</dbReference>
<keyword evidence="8" id="KW-0520">NAD</keyword>
<feature type="domain" description="Nudix hydrolase" evidence="10">
    <location>
        <begin position="140"/>
        <end position="263"/>
    </location>
</feature>
<evidence type="ECO:0000256" key="8">
    <source>
        <dbReference type="ARBA" id="ARBA00023027"/>
    </source>
</evidence>
<dbReference type="InterPro" id="IPR015797">
    <property type="entry name" value="NUDIX_hydrolase-like_dom_sf"/>
</dbReference>
<dbReference type="Pfam" id="PF09296">
    <property type="entry name" value="NUDIX-like"/>
    <property type="match status" value="1"/>
</dbReference>
<evidence type="ECO:0000256" key="5">
    <source>
        <dbReference type="ARBA" id="ARBA00022723"/>
    </source>
</evidence>
<keyword evidence="7" id="KW-0460">Magnesium</keyword>
<evidence type="ECO:0000313" key="11">
    <source>
        <dbReference type="EMBL" id="EED36089.1"/>
    </source>
</evidence>
<sequence length="269" mass="29819">MLSFDSPSGPPGPEDVVFVFAGQDCIGDLMASPGSPWRWNEVVRVFGERDVVPVGYWQQQPAFAVDLEPEKVDPLRHIPSSLYSLLGRIDDALFSAQGRAFQLLKWQRDHQFCGRCGSKTELGDSGRGLACARCELMQYPRLAPCVIFLIQRGEQILLAQANHRRATFYSTLAGFVEPGESAEQAIEREAYEEVGVQVSDIQYFRSQAWPFPGQLMLGFFAQYAGGELRPDGDEILEAGWFDAHNLPPLPPMTSISGQLISHGLVNDQA</sequence>
<reference evidence="12" key="1">
    <citation type="journal article" date="2013" name="BMC Microbiol.">
        <title>Taxonomy and evolution of bacteriochlorophyll a-containing members of the OM60/NOR5 clade of marine gammaproteobacteria: description of Luminiphilus syltensis gen. nov., sp. nov., reclassification of Haliea rubra as Pseudohaliea rubra gen. nov., comb. nov., and emendation of Chromatocurvus halotolerans.</title>
        <authorList>
            <person name="Spring S."/>
            <person name="Riedel T."/>
            <person name="Sproer C."/>
            <person name="Yan S."/>
            <person name="Harder J."/>
            <person name="Fuchs B.M."/>
        </authorList>
    </citation>
    <scope>NUCLEOTIDE SEQUENCE [LARGE SCALE GENOMIC DNA]</scope>
    <source>
        <strain evidence="12">NOR51-B</strain>
    </source>
</reference>
<dbReference type="InterPro" id="IPR049734">
    <property type="entry name" value="NudC-like_C"/>
</dbReference>
<dbReference type="Proteomes" id="UP000004699">
    <property type="component" value="Unassembled WGS sequence"/>
</dbReference>
<dbReference type="GO" id="GO:0110153">
    <property type="term" value="F:RNA NAD-cap (NMN-forming) hydrolase activity"/>
    <property type="evidence" value="ECO:0007669"/>
    <property type="project" value="RHEA"/>
</dbReference>
<keyword evidence="6 11" id="KW-0378">Hydrolase</keyword>
<dbReference type="PROSITE" id="PS51462">
    <property type="entry name" value="NUDIX"/>
    <property type="match status" value="1"/>
</dbReference>
<dbReference type="GO" id="GO:0005829">
    <property type="term" value="C:cytosol"/>
    <property type="evidence" value="ECO:0007669"/>
    <property type="project" value="TreeGrafter"/>
</dbReference>
<dbReference type="InterPro" id="IPR015375">
    <property type="entry name" value="NADH_PPase-like_N"/>
</dbReference>
<dbReference type="GO" id="GO:0035529">
    <property type="term" value="F:NADH pyrophosphatase activity"/>
    <property type="evidence" value="ECO:0007669"/>
    <property type="project" value="TreeGrafter"/>
</dbReference>
<dbReference type="OrthoDB" id="9791656at2"/>
<organism evidence="11 12">
    <name type="scientific">Luminiphilus syltensis NOR5-1B</name>
    <dbReference type="NCBI Taxonomy" id="565045"/>
    <lineage>
        <taxon>Bacteria</taxon>
        <taxon>Pseudomonadati</taxon>
        <taxon>Pseudomonadota</taxon>
        <taxon>Gammaproteobacteria</taxon>
        <taxon>Cellvibrionales</taxon>
        <taxon>Halieaceae</taxon>
        <taxon>Luminiphilus</taxon>
    </lineage>
</organism>
<dbReference type="AlphaFoldDB" id="B8KSC4"/>
<dbReference type="EMBL" id="DS999411">
    <property type="protein sequence ID" value="EED36089.1"/>
    <property type="molecule type" value="Genomic_DNA"/>
</dbReference>
<gene>
    <name evidence="11" type="ORF">NOR51B_2037</name>
</gene>
<evidence type="ECO:0000256" key="7">
    <source>
        <dbReference type="ARBA" id="ARBA00022842"/>
    </source>
</evidence>
<dbReference type="GO" id="GO:0019677">
    <property type="term" value="P:NAD+ catabolic process"/>
    <property type="evidence" value="ECO:0007669"/>
    <property type="project" value="TreeGrafter"/>
</dbReference>
<name>B8KSC4_9GAMM</name>
<dbReference type="Pfam" id="PF00293">
    <property type="entry name" value="NUDIX"/>
    <property type="match status" value="1"/>
</dbReference>
<dbReference type="HOGENOM" id="CLU_037162_0_1_6"/>
<dbReference type="EC" id="3.6.1.22" evidence="4"/>
<dbReference type="STRING" id="565045.NOR51B_2037"/>
<dbReference type="RefSeq" id="WP_009020833.1">
    <property type="nucleotide sequence ID" value="NZ_DS999411.1"/>
</dbReference>
<protein>
    <recommendedName>
        <fullName evidence="4">NAD(+) diphosphatase</fullName>
        <ecNumber evidence="4">3.6.1.22</ecNumber>
    </recommendedName>
</protein>
<keyword evidence="12" id="KW-1185">Reference proteome</keyword>
<comment type="similarity">
    <text evidence="3">Belongs to the Nudix hydrolase family. NudC subfamily.</text>
</comment>
<accession>B8KSC4</accession>
<dbReference type="Gene3D" id="3.90.79.20">
    <property type="match status" value="1"/>
</dbReference>
<evidence type="ECO:0000313" key="12">
    <source>
        <dbReference type="Proteomes" id="UP000004699"/>
    </source>
</evidence>
<dbReference type="InterPro" id="IPR020084">
    <property type="entry name" value="NUDIX_hydrolase_CS"/>
</dbReference>
<evidence type="ECO:0000256" key="4">
    <source>
        <dbReference type="ARBA" id="ARBA00012381"/>
    </source>
</evidence>
<dbReference type="GO" id="GO:0006742">
    <property type="term" value="P:NADP+ catabolic process"/>
    <property type="evidence" value="ECO:0007669"/>
    <property type="project" value="TreeGrafter"/>
</dbReference>
<evidence type="ECO:0000256" key="2">
    <source>
        <dbReference type="ARBA" id="ARBA00001947"/>
    </source>
</evidence>
<proteinExistence type="inferred from homology"/>
<evidence type="ECO:0000256" key="6">
    <source>
        <dbReference type="ARBA" id="ARBA00022801"/>
    </source>
</evidence>
<dbReference type="GO" id="GO:0046872">
    <property type="term" value="F:metal ion binding"/>
    <property type="evidence" value="ECO:0007669"/>
    <property type="project" value="UniProtKB-KW"/>
</dbReference>
<dbReference type="Gene3D" id="3.90.79.10">
    <property type="entry name" value="Nucleoside Triphosphate Pyrophosphohydrolase"/>
    <property type="match status" value="1"/>
</dbReference>
<evidence type="ECO:0000256" key="3">
    <source>
        <dbReference type="ARBA" id="ARBA00009595"/>
    </source>
</evidence>
<dbReference type="InterPro" id="IPR015376">
    <property type="entry name" value="Znr_NADH_PPase"/>
</dbReference>
<keyword evidence="5" id="KW-0479">Metal-binding</keyword>
<dbReference type="SUPFAM" id="SSF55811">
    <property type="entry name" value="Nudix"/>
    <property type="match status" value="1"/>
</dbReference>